<sequence length="45" mass="5154">MFCHDAFRSCAARGVKRPPRRVGEGDGRHYKVAPPRPPGCKFQWQ</sequence>
<proteinExistence type="predicted"/>
<gene>
    <name evidence="1" type="ORF">ACS15_2583</name>
</gene>
<evidence type="ECO:0000313" key="2">
    <source>
        <dbReference type="Proteomes" id="UP000077927"/>
    </source>
</evidence>
<evidence type="ECO:0000313" key="1">
    <source>
        <dbReference type="EMBL" id="ANH72396.1"/>
    </source>
</evidence>
<dbReference type="KEGG" id="rin:ACS15_2583"/>
<dbReference type="EMBL" id="CP012605">
    <property type="protein sequence ID" value="ANH72396.1"/>
    <property type="molecule type" value="Genomic_DNA"/>
</dbReference>
<dbReference type="Proteomes" id="UP000077927">
    <property type="component" value="Chromosome 1"/>
</dbReference>
<accession>A0AAC9BE25</accession>
<dbReference type="AlphaFoldDB" id="A0AAC9BE25"/>
<organism evidence="1 2">
    <name type="scientific">Ralstonia insidiosa</name>
    <dbReference type="NCBI Taxonomy" id="190721"/>
    <lineage>
        <taxon>Bacteria</taxon>
        <taxon>Pseudomonadati</taxon>
        <taxon>Pseudomonadota</taxon>
        <taxon>Betaproteobacteria</taxon>
        <taxon>Burkholderiales</taxon>
        <taxon>Burkholderiaceae</taxon>
        <taxon>Ralstonia</taxon>
    </lineage>
</organism>
<protein>
    <submittedName>
        <fullName evidence="1">Uncharacterized protein</fullName>
    </submittedName>
</protein>
<reference evidence="1 2" key="1">
    <citation type="submission" date="2015-09" db="EMBL/GenBank/DDBJ databases">
        <authorList>
            <person name="Xu Y."/>
            <person name="Nagy A."/>
            <person name="Liu N.T."/>
            <person name="Nou X."/>
        </authorList>
    </citation>
    <scope>NUCLEOTIDE SEQUENCE [LARGE SCALE GENOMIC DNA]</scope>
    <source>
        <strain evidence="1 2">FC1138</strain>
    </source>
</reference>
<name>A0AAC9BE25_9RALS</name>